<keyword evidence="3" id="KW-0408">Iron</keyword>
<name>A0A644VD16_9ZZZZ</name>
<evidence type="ECO:0000313" key="5">
    <source>
        <dbReference type="EMBL" id="MPL88592.1"/>
    </source>
</evidence>
<keyword evidence="1" id="KW-0349">Heme</keyword>
<gene>
    <name evidence="5" type="primary">cycA_1</name>
    <name evidence="5" type="ORF">SDC9_34618</name>
</gene>
<dbReference type="GO" id="GO:0046872">
    <property type="term" value="F:metal ion binding"/>
    <property type="evidence" value="ECO:0007669"/>
    <property type="project" value="UniProtKB-KW"/>
</dbReference>
<comment type="caution">
    <text evidence="5">The sequence shown here is derived from an EMBL/GenBank/DDBJ whole genome shotgun (WGS) entry which is preliminary data.</text>
</comment>
<proteinExistence type="predicted"/>
<evidence type="ECO:0000256" key="3">
    <source>
        <dbReference type="ARBA" id="ARBA00023004"/>
    </source>
</evidence>
<reference evidence="5" key="1">
    <citation type="submission" date="2019-08" db="EMBL/GenBank/DDBJ databases">
        <authorList>
            <person name="Kucharzyk K."/>
            <person name="Murdoch R.W."/>
            <person name="Higgins S."/>
            <person name="Loffler F."/>
        </authorList>
    </citation>
    <scope>NUCLEOTIDE SEQUENCE</scope>
</reference>
<dbReference type="SUPFAM" id="SSF46626">
    <property type="entry name" value="Cytochrome c"/>
    <property type="match status" value="1"/>
</dbReference>
<dbReference type="InterPro" id="IPR009056">
    <property type="entry name" value="Cyt_c-like_dom"/>
</dbReference>
<protein>
    <submittedName>
        <fullName evidence="5">Cytochrome c-552</fullName>
    </submittedName>
</protein>
<dbReference type="GO" id="GO:0009055">
    <property type="term" value="F:electron transfer activity"/>
    <property type="evidence" value="ECO:0007669"/>
    <property type="project" value="InterPro"/>
</dbReference>
<feature type="domain" description="Cytochrome c" evidence="4">
    <location>
        <begin position="13"/>
        <end position="95"/>
    </location>
</feature>
<evidence type="ECO:0000259" key="4">
    <source>
        <dbReference type="PROSITE" id="PS51007"/>
    </source>
</evidence>
<keyword evidence="2" id="KW-0479">Metal-binding</keyword>
<dbReference type="AlphaFoldDB" id="A0A644VD16"/>
<sequence length="147" mass="15287">MRRTLAALILGLAAGQAGAEGYTARTNYMLRCTGCHGMDGSGSEQAGIPDFRGYVGSFARSEPGRTYLMHVPGVVNSSLSDGEIAAVMNYVMESYAGASKAADAAPFTAEEVAVLRAVPVADVVALRREVVAGCTQAGWPVAGYPWP</sequence>
<dbReference type="Gene3D" id="1.10.760.10">
    <property type="entry name" value="Cytochrome c-like domain"/>
    <property type="match status" value="1"/>
</dbReference>
<dbReference type="EMBL" id="VSSQ01000261">
    <property type="protein sequence ID" value="MPL88592.1"/>
    <property type="molecule type" value="Genomic_DNA"/>
</dbReference>
<evidence type="ECO:0000256" key="2">
    <source>
        <dbReference type="ARBA" id="ARBA00022723"/>
    </source>
</evidence>
<accession>A0A644VD16</accession>
<dbReference type="GO" id="GO:0020037">
    <property type="term" value="F:heme binding"/>
    <property type="evidence" value="ECO:0007669"/>
    <property type="project" value="InterPro"/>
</dbReference>
<dbReference type="InterPro" id="IPR036909">
    <property type="entry name" value="Cyt_c-like_dom_sf"/>
</dbReference>
<evidence type="ECO:0000256" key="1">
    <source>
        <dbReference type="ARBA" id="ARBA00022617"/>
    </source>
</evidence>
<dbReference type="PROSITE" id="PS51007">
    <property type="entry name" value="CYTC"/>
    <property type="match status" value="1"/>
</dbReference>
<organism evidence="5">
    <name type="scientific">bioreactor metagenome</name>
    <dbReference type="NCBI Taxonomy" id="1076179"/>
    <lineage>
        <taxon>unclassified sequences</taxon>
        <taxon>metagenomes</taxon>
        <taxon>ecological metagenomes</taxon>
    </lineage>
</organism>